<name>A0A4R7Q0K8_9FLAO</name>
<proteinExistence type="predicted"/>
<sequence>MILALVHQMKLLTYIFIVFPVLLFAQTLPVEQDSTAVEYYYIDGDSIPVTTIDLDAVVVLNRLKFDNKEARIRYLILKRKTIKVYPYAKLAAERLVELTSRLETLERNSQKRQYAKIIQRYIEEEFSAELKKLSRTEGQILVKLIHRQTGQTTFELIKELRSGWRAFWFNNTAKLFDISLKEEFNPLDVSEDYLIEDILERAFQNGQLERQKSAFPIDYFELKAKWADKTVRN</sequence>
<dbReference type="InterPro" id="IPR025636">
    <property type="entry name" value="DUF4294"/>
</dbReference>
<evidence type="ECO:0000313" key="1">
    <source>
        <dbReference type="EMBL" id="TDU40272.1"/>
    </source>
</evidence>
<dbReference type="EMBL" id="SOBW01000008">
    <property type="protein sequence ID" value="TDU40272.1"/>
    <property type="molecule type" value="Genomic_DNA"/>
</dbReference>
<keyword evidence="2" id="KW-1185">Reference proteome</keyword>
<reference evidence="1 2" key="1">
    <citation type="submission" date="2019-03" db="EMBL/GenBank/DDBJ databases">
        <title>Genomic Encyclopedia of Archaeal and Bacterial Type Strains, Phase II (KMG-II): from individual species to whole genera.</title>
        <authorList>
            <person name="Goeker M."/>
        </authorList>
    </citation>
    <scope>NUCLEOTIDE SEQUENCE [LARGE SCALE GENOMIC DNA]</scope>
    <source>
        <strain evidence="1 2">DSM 28135</strain>
    </source>
</reference>
<comment type="caution">
    <text evidence="1">The sequence shown here is derived from an EMBL/GenBank/DDBJ whole genome shotgun (WGS) entry which is preliminary data.</text>
</comment>
<dbReference type="AlphaFoldDB" id="A0A4R7Q0K8"/>
<dbReference type="Proteomes" id="UP000294689">
    <property type="component" value="Unassembled WGS sequence"/>
</dbReference>
<dbReference type="Pfam" id="PF14127">
    <property type="entry name" value="DUF4294"/>
    <property type="match status" value="1"/>
</dbReference>
<gene>
    <name evidence="1" type="ORF">BXY82_2319</name>
</gene>
<protein>
    <submittedName>
        <fullName evidence="1">Uncharacterized protein DUF4294</fullName>
    </submittedName>
</protein>
<organism evidence="1 2">
    <name type="scientific">Gelidibacter sediminis</name>
    <dbReference type="NCBI Taxonomy" id="1608710"/>
    <lineage>
        <taxon>Bacteria</taxon>
        <taxon>Pseudomonadati</taxon>
        <taxon>Bacteroidota</taxon>
        <taxon>Flavobacteriia</taxon>
        <taxon>Flavobacteriales</taxon>
        <taxon>Flavobacteriaceae</taxon>
        <taxon>Gelidibacter</taxon>
    </lineage>
</organism>
<evidence type="ECO:0000313" key="2">
    <source>
        <dbReference type="Proteomes" id="UP000294689"/>
    </source>
</evidence>
<accession>A0A4R7Q0K8</accession>